<feature type="non-terminal residue" evidence="1">
    <location>
        <position position="100"/>
    </location>
</feature>
<sequence>MLQKLIFAVRVLVVTTAATMLCIFSVLGAEDLYTIRSIDLDATASDSNTARAHAIAEGQERAFIRLLRTLTLPADHLRIPRIGRGEIANYVQDFEIYNEK</sequence>
<proteinExistence type="predicted"/>
<organism evidence="1">
    <name type="scientific">marine metagenome</name>
    <dbReference type="NCBI Taxonomy" id="408172"/>
    <lineage>
        <taxon>unclassified sequences</taxon>
        <taxon>metagenomes</taxon>
        <taxon>ecological metagenomes</taxon>
    </lineage>
</organism>
<evidence type="ECO:0000313" key="1">
    <source>
        <dbReference type="EMBL" id="SVD75854.1"/>
    </source>
</evidence>
<dbReference type="EMBL" id="UINC01171338">
    <property type="protein sequence ID" value="SVD75854.1"/>
    <property type="molecule type" value="Genomic_DNA"/>
</dbReference>
<reference evidence="1" key="1">
    <citation type="submission" date="2018-05" db="EMBL/GenBank/DDBJ databases">
        <authorList>
            <person name="Lanie J.A."/>
            <person name="Ng W.-L."/>
            <person name="Kazmierczak K.M."/>
            <person name="Andrzejewski T.M."/>
            <person name="Davidsen T.M."/>
            <person name="Wayne K.J."/>
            <person name="Tettelin H."/>
            <person name="Glass J.I."/>
            <person name="Rusch D."/>
            <person name="Podicherti R."/>
            <person name="Tsui H.-C.T."/>
            <person name="Winkler M.E."/>
        </authorList>
    </citation>
    <scope>NUCLEOTIDE SEQUENCE</scope>
</reference>
<accession>A0A382XY75</accession>
<protein>
    <submittedName>
        <fullName evidence="1">Uncharacterized protein</fullName>
    </submittedName>
</protein>
<name>A0A382XY75_9ZZZZ</name>
<gene>
    <name evidence="1" type="ORF">METZ01_LOCUS428708</name>
</gene>
<dbReference type="AlphaFoldDB" id="A0A382XY75"/>